<protein>
    <submittedName>
        <fullName evidence="2">Uncharacterized protein</fullName>
    </submittedName>
</protein>
<dbReference type="RefSeq" id="WP_047856505.1">
    <property type="nucleotide sequence ID" value="NZ_CP011509.1"/>
</dbReference>
<organism evidence="2 3">
    <name type="scientific">Archangium gephyra</name>
    <dbReference type="NCBI Taxonomy" id="48"/>
    <lineage>
        <taxon>Bacteria</taxon>
        <taxon>Pseudomonadati</taxon>
        <taxon>Myxococcota</taxon>
        <taxon>Myxococcia</taxon>
        <taxon>Myxococcales</taxon>
        <taxon>Cystobacterineae</taxon>
        <taxon>Archangiaceae</taxon>
        <taxon>Archangium</taxon>
    </lineage>
</organism>
<keyword evidence="1" id="KW-0812">Transmembrane</keyword>
<evidence type="ECO:0000313" key="2">
    <source>
        <dbReference type="EMBL" id="REG28977.1"/>
    </source>
</evidence>
<sequence>MIVRIVLATFTFIVLVGWLTVTWLSLSAVNRRIARFESAQPGSTGLFVGVTPVLYAFSIYYWPLSFIVGPWLLRTPSLARQGRLSLLWGFSVGAAFLLAFFVASLLVQL</sequence>
<name>A0ABX9JXV6_9BACT</name>
<reference evidence="2 3" key="1">
    <citation type="submission" date="2018-08" db="EMBL/GenBank/DDBJ databases">
        <title>Genomic Encyclopedia of Archaeal and Bacterial Type Strains, Phase II (KMG-II): from individual species to whole genera.</title>
        <authorList>
            <person name="Goeker M."/>
        </authorList>
    </citation>
    <scope>NUCLEOTIDE SEQUENCE [LARGE SCALE GENOMIC DNA]</scope>
    <source>
        <strain evidence="2 3">DSM 2261</strain>
    </source>
</reference>
<comment type="caution">
    <text evidence="2">The sequence shown here is derived from an EMBL/GenBank/DDBJ whole genome shotgun (WGS) entry which is preliminary data.</text>
</comment>
<keyword evidence="1" id="KW-0472">Membrane</keyword>
<gene>
    <name evidence="2" type="ORF">ATI61_108520</name>
</gene>
<feature type="transmembrane region" description="Helical" evidence="1">
    <location>
        <begin position="5"/>
        <end position="26"/>
    </location>
</feature>
<keyword evidence="1" id="KW-1133">Transmembrane helix</keyword>
<evidence type="ECO:0000313" key="3">
    <source>
        <dbReference type="Proteomes" id="UP000256345"/>
    </source>
</evidence>
<dbReference type="Proteomes" id="UP000256345">
    <property type="component" value="Unassembled WGS sequence"/>
</dbReference>
<evidence type="ECO:0000256" key="1">
    <source>
        <dbReference type="SAM" id="Phobius"/>
    </source>
</evidence>
<keyword evidence="3" id="KW-1185">Reference proteome</keyword>
<proteinExistence type="predicted"/>
<dbReference type="EMBL" id="QUMU01000008">
    <property type="protein sequence ID" value="REG28977.1"/>
    <property type="molecule type" value="Genomic_DNA"/>
</dbReference>
<accession>A0ABX9JXV6</accession>
<feature type="transmembrane region" description="Helical" evidence="1">
    <location>
        <begin position="85"/>
        <end position="107"/>
    </location>
</feature>
<feature type="transmembrane region" description="Helical" evidence="1">
    <location>
        <begin position="46"/>
        <end position="73"/>
    </location>
</feature>